<evidence type="ECO:0000313" key="10">
    <source>
        <dbReference type="Proteomes" id="UP000403266"/>
    </source>
</evidence>
<dbReference type="PANTHER" id="PTHR33938">
    <property type="entry name" value="FERULOYL ESTERASE B-RELATED"/>
    <property type="match status" value="1"/>
</dbReference>
<comment type="similarity">
    <text evidence="1">Belongs to the tannase family.</text>
</comment>
<keyword evidence="4" id="KW-0732">Signal</keyword>
<dbReference type="OrthoDB" id="8010972at2"/>
<evidence type="ECO:0000256" key="3">
    <source>
        <dbReference type="ARBA" id="ARBA00022723"/>
    </source>
</evidence>
<keyword evidence="3" id="KW-0479">Metal-binding</keyword>
<accession>A0A5N7MWC1</accession>
<reference evidence="9 10" key="1">
    <citation type="journal article" date="2019" name="Syst. Appl. Microbiol.">
        <title>Microvirga tunisiensis sp. nov., a root nodule symbiotic bacterium isolated from Lupinus micranthus and L. luteus grown in Northern Tunisia.</title>
        <authorList>
            <person name="Msaddak A."/>
            <person name="Rejili M."/>
            <person name="Duran D."/>
            <person name="Mars M."/>
            <person name="Palacios J.M."/>
            <person name="Ruiz-Argueso T."/>
            <person name="Rey L."/>
            <person name="Imperial J."/>
        </authorList>
    </citation>
    <scope>NUCLEOTIDE SEQUENCE [LARGE SCALE GENOMIC DNA]</scope>
    <source>
        <strain evidence="9 10">Lmie10</strain>
    </source>
</reference>
<gene>
    <name evidence="9" type="ORF">FS320_41960</name>
</gene>
<protein>
    <submittedName>
        <fullName evidence="9">Tannase/feruloyl esterase family alpha/beta hydrolase</fullName>
    </submittedName>
</protein>
<keyword evidence="7" id="KW-1015">Disulfide bond</keyword>
<sequence length="621" mass="67718">MEIRGPGHSRRRSSKGEAGVIYLRIVQSYAYFIHWLNNCRRPISSKKKKRPTQKEEIMKPIVYAIAAVAAIVTHSAQAQDRPATALQRCQDLKGFAIAPGDIGLPTKGASVTQADRAPVAEPKPSPDGEFGLPIPERCIVQGRIEPVDPAAPPINFNINLPINWNGMALQSGGGGLGGALITGPNQKAAGRFDPIPLDLPYPLTLGYVTFGDDDGHQGPDVSFTKSDEALRNWASDAHKKTRDVALTIIKASYGRAPDRLYFTGESAGGREAVIMAQKFPQDYDGIIATSPVLGWYAIHLADNTIRDRLIQGWLDAKAISLIAEKTRATCDEADGFKDGIIARYMECPNNVATLRCPEGKPGDSCLSDAQISAVNAVREPWSMIVPLAHGVTRYAGFGVTGDEDGERYQYAFYTVGTERPSQPLEPGRGFEPKRGAVLNFSNLLVRHTIVQDPAFDPYQFDPRPYAKRIQYLSALFDATNPDLSEFRNRGGKIIILQPSADNAVGTPMIAEYYRSVVAKMGQGATDETLRFYVGHGGGHNVTGTSQVDTLTLLENWVEKGQSPPDAVTAYNIDTTTLKRLRSMPACRYQSYAKYNGSGDPNSAESFTCEKRPDPLAFDPNP</sequence>
<dbReference type="Gene3D" id="3.40.50.1820">
    <property type="entry name" value="alpha/beta hydrolase"/>
    <property type="match status" value="1"/>
</dbReference>
<evidence type="ECO:0000256" key="1">
    <source>
        <dbReference type="ARBA" id="ARBA00006249"/>
    </source>
</evidence>
<comment type="caution">
    <text evidence="9">The sequence shown here is derived from an EMBL/GenBank/DDBJ whole genome shotgun (WGS) entry which is preliminary data.</text>
</comment>
<dbReference type="GO" id="GO:0052689">
    <property type="term" value="F:carboxylic ester hydrolase activity"/>
    <property type="evidence" value="ECO:0007669"/>
    <property type="project" value="UniProtKB-KW"/>
</dbReference>
<evidence type="ECO:0000313" key="9">
    <source>
        <dbReference type="EMBL" id="MPR31275.1"/>
    </source>
</evidence>
<name>A0A5N7MWC1_9HYPH</name>
<keyword evidence="10" id="KW-1185">Reference proteome</keyword>
<keyword evidence="5 9" id="KW-0378">Hydrolase</keyword>
<evidence type="ECO:0000256" key="5">
    <source>
        <dbReference type="ARBA" id="ARBA00022801"/>
    </source>
</evidence>
<organism evidence="9 10">
    <name type="scientific">Microvirga tunisiensis</name>
    <dbReference type="NCBI Taxonomy" id="2108360"/>
    <lineage>
        <taxon>Bacteria</taxon>
        <taxon>Pseudomonadati</taxon>
        <taxon>Pseudomonadota</taxon>
        <taxon>Alphaproteobacteria</taxon>
        <taxon>Hyphomicrobiales</taxon>
        <taxon>Methylobacteriaceae</taxon>
        <taxon>Microvirga</taxon>
    </lineage>
</organism>
<evidence type="ECO:0000256" key="7">
    <source>
        <dbReference type="ARBA" id="ARBA00023157"/>
    </source>
</evidence>
<dbReference type="InterPro" id="IPR011118">
    <property type="entry name" value="Tannase/feruloyl_esterase"/>
</dbReference>
<proteinExistence type="inferred from homology"/>
<dbReference type="AlphaFoldDB" id="A0A5N7MWC1"/>
<dbReference type="SUPFAM" id="SSF53474">
    <property type="entry name" value="alpha/beta-Hydrolases"/>
    <property type="match status" value="1"/>
</dbReference>
<keyword evidence="6" id="KW-0106">Calcium</keyword>
<keyword evidence="2" id="KW-0719">Serine esterase</keyword>
<dbReference type="Pfam" id="PF07519">
    <property type="entry name" value="Tannase"/>
    <property type="match status" value="1"/>
</dbReference>
<dbReference type="PANTHER" id="PTHR33938:SF15">
    <property type="entry name" value="FERULOYL ESTERASE B-RELATED"/>
    <property type="match status" value="1"/>
</dbReference>
<evidence type="ECO:0000256" key="2">
    <source>
        <dbReference type="ARBA" id="ARBA00022487"/>
    </source>
</evidence>
<feature type="region of interest" description="Disordered" evidence="8">
    <location>
        <begin position="594"/>
        <end position="621"/>
    </location>
</feature>
<evidence type="ECO:0000256" key="8">
    <source>
        <dbReference type="SAM" id="MobiDB-lite"/>
    </source>
</evidence>
<evidence type="ECO:0000256" key="4">
    <source>
        <dbReference type="ARBA" id="ARBA00022729"/>
    </source>
</evidence>
<dbReference type="EMBL" id="VOSK01000610">
    <property type="protein sequence ID" value="MPR31275.1"/>
    <property type="molecule type" value="Genomic_DNA"/>
</dbReference>
<dbReference type="InterPro" id="IPR029058">
    <property type="entry name" value="AB_hydrolase_fold"/>
</dbReference>
<evidence type="ECO:0000256" key="6">
    <source>
        <dbReference type="ARBA" id="ARBA00022837"/>
    </source>
</evidence>
<dbReference type="Proteomes" id="UP000403266">
    <property type="component" value="Unassembled WGS sequence"/>
</dbReference>
<dbReference type="GO" id="GO:0046872">
    <property type="term" value="F:metal ion binding"/>
    <property type="evidence" value="ECO:0007669"/>
    <property type="project" value="UniProtKB-KW"/>
</dbReference>